<reference evidence="2" key="1">
    <citation type="submission" date="2022-11" db="UniProtKB">
        <authorList>
            <consortium name="WormBaseParasite"/>
        </authorList>
    </citation>
    <scope>IDENTIFICATION</scope>
</reference>
<proteinExistence type="predicted"/>
<evidence type="ECO:0000313" key="1">
    <source>
        <dbReference type="Proteomes" id="UP000887569"/>
    </source>
</evidence>
<dbReference type="AlphaFoldDB" id="A0A915BAN6"/>
<keyword evidence="1" id="KW-1185">Reference proteome</keyword>
<protein>
    <submittedName>
        <fullName evidence="2">Uncharacterized protein</fullName>
    </submittedName>
</protein>
<accession>A0A915BAN6</accession>
<sequence>MALKRFHSNVLLMGSERLRFEGGYPFLKYIPCVLHDIPFREATAIEESIHFVVLFQVIMEQFSKSMNNAKNVVQLPPVWIKYDDKK</sequence>
<dbReference type="WBParaSite" id="PgR031_g014_t01">
    <property type="protein sequence ID" value="PgR031_g014_t01"/>
    <property type="gene ID" value="PgR031_g014"/>
</dbReference>
<dbReference type="Proteomes" id="UP000887569">
    <property type="component" value="Unplaced"/>
</dbReference>
<evidence type="ECO:0000313" key="2">
    <source>
        <dbReference type="WBParaSite" id="PgR031_g014_t01"/>
    </source>
</evidence>
<name>A0A915BAN6_PARUN</name>
<organism evidence="1 2">
    <name type="scientific">Parascaris univalens</name>
    <name type="common">Nematode worm</name>
    <dbReference type="NCBI Taxonomy" id="6257"/>
    <lineage>
        <taxon>Eukaryota</taxon>
        <taxon>Metazoa</taxon>
        <taxon>Ecdysozoa</taxon>
        <taxon>Nematoda</taxon>
        <taxon>Chromadorea</taxon>
        <taxon>Rhabditida</taxon>
        <taxon>Spirurina</taxon>
        <taxon>Ascaridomorpha</taxon>
        <taxon>Ascaridoidea</taxon>
        <taxon>Ascarididae</taxon>
        <taxon>Parascaris</taxon>
    </lineage>
</organism>